<proteinExistence type="inferred from homology"/>
<dbReference type="PANTHER" id="PTHR11831">
    <property type="entry name" value="30S 40S RIBOSOMAL PROTEIN"/>
    <property type="match status" value="1"/>
</dbReference>
<evidence type="ECO:0000313" key="14">
    <source>
        <dbReference type="Proteomes" id="UP000008383"/>
    </source>
</evidence>
<dbReference type="CDD" id="cd00165">
    <property type="entry name" value="S4"/>
    <property type="match status" value="1"/>
</dbReference>
<evidence type="ECO:0000256" key="2">
    <source>
        <dbReference type="ARBA" id="ARBA00007465"/>
    </source>
</evidence>
<gene>
    <name evidence="13" type="ORF">TRV_03930</name>
</gene>
<evidence type="ECO:0000256" key="1">
    <source>
        <dbReference type="ARBA" id="ARBA00004173"/>
    </source>
</evidence>
<feature type="compositionally biased region" description="Low complexity" evidence="11">
    <location>
        <begin position="337"/>
        <end position="389"/>
    </location>
</feature>
<keyword evidence="7" id="KW-0687">Ribonucleoprotein</keyword>
<dbReference type="SUPFAM" id="SSF55174">
    <property type="entry name" value="Alpha-L RNA-binding motif"/>
    <property type="match status" value="1"/>
</dbReference>
<reference evidence="14" key="1">
    <citation type="journal article" date="2011" name="Genome Biol.">
        <title>Comparative and functional genomics provide insights into the pathogenicity of dermatophytic fungi.</title>
        <authorList>
            <person name="Burmester A."/>
            <person name="Shelest E."/>
            <person name="Gloeckner G."/>
            <person name="Heddergott C."/>
            <person name="Schindler S."/>
            <person name="Staib P."/>
            <person name="Heidel A."/>
            <person name="Felder M."/>
            <person name="Petzold A."/>
            <person name="Szafranski K."/>
            <person name="Feuermann M."/>
            <person name="Pedruzzi I."/>
            <person name="Priebe S."/>
            <person name="Groth M."/>
            <person name="Winkler R."/>
            <person name="Li W."/>
            <person name="Kniemeyer O."/>
            <person name="Schroeckh V."/>
            <person name="Hertweck C."/>
            <person name="Hube B."/>
            <person name="White T.C."/>
            <person name="Platzer M."/>
            <person name="Guthke R."/>
            <person name="Heitman J."/>
            <person name="Woestemeyer J."/>
            <person name="Zipfel P.F."/>
            <person name="Monod M."/>
            <person name="Brakhage A.A."/>
        </authorList>
    </citation>
    <scope>NUCLEOTIDE SEQUENCE [LARGE SCALE GENOMIC DNA]</scope>
    <source>
        <strain evidence="14">HKI 0517</strain>
    </source>
</reference>
<evidence type="ECO:0000313" key="13">
    <source>
        <dbReference type="EMBL" id="EFE41326.1"/>
    </source>
</evidence>
<dbReference type="InterPro" id="IPR022801">
    <property type="entry name" value="Ribosomal_uS4"/>
</dbReference>
<evidence type="ECO:0000256" key="4">
    <source>
        <dbReference type="ARBA" id="ARBA00022884"/>
    </source>
</evidence>
<dbReference type="SMART" id="SM00363">
    <property type="entry name" value="S4"/>
    <property type="match status" value="1"/>
</dbReference>
<feature type="domain" description="RNA-binding S4" evidence="12">
    <location>
        <begin position="137"/>
        <end position="197"/>
    </location>
</feature>
<dbReference type="GeneID" id="9578827"/>
<dbReference type="FunFam" id="3.10.290.10:FF:000025">
    <property type="entry name" value="30S ribosomal subunit S4"/>
    <property type="match status" value="1"/>
</dbReference>
<keyword evidence="6" id="KW-0496">Mitochondrion</keyword>
<accession>D4D9Y7</accession>
<dbReference type="AlphaFoldDB" id="D4D9Y7"/>
<feature type="region of interest" description="Disordered" evidence="11">
    <location>
        <begin position="97"/>
        <end position="121"/>
    </location>
</feature>
<dbReference type="RefSeq" id="XP_003021944.1">
    <property type="nucleotide sequence ID" value="XM_003021898.1"/>
</dbReference>
<keyword evidence="14" id="KW-1185">Reference proteome</keyword>
<name>D4D9Y7_TRIVH</name>
<keyword evidence="3 10" id="KW-0699">rRNA-binding</keyword>
<comment type="subcellular location">
    <subcellularLocation>
        <location evidence="1">Mitochondrion</location>
    </subcellularLocation>
</comment>
<dbReference type="GO" id="GO:0005763">
    <property type="term" value="C:mitochondrial small ribosomal subunit"/>
    <property type="evidence" value="ECO:0007669"/>
    <property type="project" value="TreeGrafter"/>
</dbReference>
<evidence type="ECO:0000256" key="10">
    <source>
        <dbReference type="PROSITE-ProRule" id="PRU00182"/>
    </source>
</evidence>
<dbReference type="PANTHER" id="PTHR11831:SF4">
    <property type="entry name" value="SMALL RIBOSOMAL SUBUNIT PROTEIN US4M"/>
    <property type="match status" value="1"/>
</dbReference>
<feature type="region of interest" description="Disordered" evidence="11">
    <location>
        <begin position="195"/>
        <end position="253"/>
    </location>
</feature>
<comment type="similarity">
    <text evidence="2">Belongs to the universal ribosomal protein uS4 family.</text>
</comment>
<evidence type="ECO:0000256" key="6">
    <source>
        <dbReference type="ARBA" id="ARBA00023128"/>
    </source>
</evidence>
<evidence type="ECO:0000256" key="7">
    <source>
        <dbReference type="ARBA" id="ARBA00023274"/>
    </source>
</evidence>
<dbReference type="Gene3D" id="3.10.290.10">
    <property type="entry name" value="RNA-binding S4 domain"/>
    <property type="match status" value="1"/>
</dbReference>
<feature type="compositionally biased region" description="Basic and acidic residues" evidence="11">
    <location>
        <begin position="327"/>
        <end position="336"/>
    </location>
</feature>
<dbReference type="EMBL" id="ACYE01000202">
    <property type="protein sequence ID" value="EFE41326.1"/>
    <property type="molecule type" value="Genomic_DNA"/>
</dbReference>
<feature type="region of interest" description="Disordered" evidence="11">
    <location>
        <begin position="327"/>
        <end position="401"/>
    </location>
</feature>
<comment type="function">
    <text evidence="8">Component of the mitochondrial ribosome (mitoribosome), a dedicated translation machinery responsible for the synthesis of mitochondrial genome-encoded proteins, including at least some of the essential transmembrane subunits of the mitochondrial respiratory chain. The mitoribosomes are attached to the mitochondrial inner membrane and translation products are cotranslationally integrated into the membrane.</text>
</comment>
<sequence>MRNKATSYLRKPIANPRSFLPGRRQKIRQSWSKYNLFNITQVRLPFTKSRTFFQQKWSAKSLARGYHGEQVRESQWERMFSRRLRAVVPMDPFDLARNDGSKNAAGRGSGMDKGGKEDGRQVQDTPYMLMTFAPLERRLDVAIFRAMFASSTRQARQFVIHGGVTVNGKKMQYPGYLLNPGDMFQVDPERVMYATGAPKDKSLRRAGRLRRRMGAKSKEEKEGEGEETKAEETKAEDKEQKKEEGKEDEDPRQMLKELLSGAKGIMTSSGDLLPAKRRQAIRAFQRSVKQVLSRSSTTTTMTDNLEAQFLALKNMIDEDTKRAAEAAKKAAAKKAEQAAPSTESPSSATEPSSSASPTTPSPSTTPNADTTSTTTTTTTTTNNNNNNNDINNQTSRDSKASSGIDDLAASLSDVELADYSPADLKALKLALEEIHENPIDSTKPYATPWRPRDYMSPFAFVPRYLEVNHNICAAVYLRHPVARPGRAEVPTPFNETIGGAAFAWYLRRR</sequence>
<dbReference type="GO" id="GO:0042274">
    <property type="term" value="P:ribosomal small subunit biogenesis"/>
    <property type="evidence" value="ECO:0007669"/>
    <property type="project" value="TreeGrafter"/>
</dbReference>
<keyword evidence="5" id="KW-0689">Ribosomal protein</keyword>
<dbReference type="GO" id="GO:0003735">
    <property type="term" value="F:structural constituent of ribosome"/>
    <property type="evidence" value="ECO:0007669"/>
    <property type="project" value="TreeGrafter"/>
</dbReference>
<evidence type="ECO:0000259" key="12">
    <source>
        <dbReference type="SMART" id="SM00363"/>
    </source>
</evidence>
<dbReference type="OrthoDB" id="3356781at2759"/>
<evidence type="ECO:0000256" key="9">
    <source>
        <dbReference type="ARBA" id="ARBA00071419"/>
    </source>
</evidence>
<dbReference type="KEGG" id="tve:TRV_03930"/>
<evidence type="ECO:0000256" key="11">
    <source>
        <dbReference type="SAM" id="MobiDB-lite"/>
    </source>
</evidence>
<dbReference type="GO" id="GO:0019843">
    <property type="term" value="F:rRNA binding"/>
    <property type="evidence" value="ECO:0007669"/>
    <property type="project" value="UniProtKB-KW"/>
</dbReference>
<dbReference type="HOGENOM" id="CLU_026386_1_0_1"/>
<dbReference type="Proteomes" id="UP000008383">
    <property type="component" value="Unassembled WGS sequence"/>
</dbReference>
<comment type="caution">
    <text evidence="13">The sequence shown here is derived from an EMBL/GenBank/DDBJ whole genome shotgun (WGS) entry which is preliminary data.</text>
</comment>
<evidence type="ECO:0000256" key="3">
    <source>
        <dbReference type="ARBA" id="ARBA00022730"/>
    </source>
</evidence>
<dbReference type="PROSITE" id="PS50889">
    <property type="entry name" value="S4"/>
    <property type="match status" value="1"/>
</dbReference>
<organism evidence="13 14">
    <name type="scientific">Trichophyton verrucosum (strain HKI 0517)</name>
    <dbReference type="NCBI Taxonomy" id="663202"/>
    <lineage>
        <taxon>Eukaryota</taxon>
        <taxon>Fungi</taxon>
        <taxon>Dikarya</taxon>
        <taxon>Ascomycota</taxon>
        <taxon>Pezizomycotina</taxon>
        <taxon>Eurotiomycetes</taxon>
        <taxon>Eurotiomycetidae</taxon>
        <taxon>Onygenales</taxon>
        <taxon>Arthrodermataceae</taxon>
        <taxon>Trichophyton</taxon>
    </lineage>
</organism>
<evidence type="ECO:0000256" key="8">
    <source>
        <dbReference type="ARBA" id="ARBA00037226"/>
    </source>
</evidence>
<feature type="compositionally biased region" description="Basic and acidic residues" evidence="11">
    <location>
        <begin position="216"/>
        <end position="253"/>
    </location>
</feature>
<evidence type="ECO:0000256" key="5">
    <source>
        <dbReference type="ARBA" id="ARBA00022980"/>
    </source>
</evidence>
<dbReference type="InterPro" id="IPR036986">
    <property type="entry name" value="S4_RNA-bd_sf"/>
</dbReference>
<dbReference type="Pfam" id="PF01479">
    <property type="entry name" value="S4"/>
    <property type="match status" value="1"/>
</dbReference>
<keyword evidence="4 10" id="KW-0694">RNA-binding</keyword>
<dbReference type="PROSITE" id="PS00632">
    <property type="entry name" value="RIBOSOMAL_S4"/>
    <property type="match status" value="1"/>
</dbReference>
<protein>
    <recommendedName>
        <fullName evidence="9">Small ribosomal subunit protein uS4m</fullName>
    </recommendedName>
</protein>
<dbReference type="InterPro" id="IPR002942">
    <property type="entry name" value="S4_RNA-bd"/>
</dbReference>
<dbReference type="InterPro" id="IPR018079">
    <property type="entry name" value="Ribosomal_uS4_CS"/>
</dbReference>
<feature type="compositionally biased region" description="Basic residues" evidence="11">
    <location>
        <begin position="204"/>
        <end position="215"/>
    </location>
</feature>